<organism evidence="2 3">
    <name type="scientific">Pyricularia grisea</name>
    <name type="common">Crabgrass-specific blast fungus</name>
    <name type="synonym">Magnaporthe grisea</name>
    <dbReference type="NCBI Taxonomy" id="148305"/>
    <lineage>
        <taxon>Eukaryota</taxon>
        <taxon>Fungi</taxon>
        <taxon>Dikarya</taxon>
        <taxon>Ascomycota</taxon>
        <taxon>Pezizomycotina</taxon>
        <taxon>Sordariomycetes</taxon>
        <taxon>Sordariomycetidae</taxon>
        <taxon>Magnaporthales</taxon>
        <taxon>Pyriculariaceae</taxon>
        <taxon>Pyricularia</taxon>
    </lineage>
</organism>
<sequence length="82" mass="9159">MEVTAEVVIGIIAVLVCLPPTILVLIGWIRNHLSRRRNRAIVPADRDIEAFAAGRARSPHRSTTIIFQDGSSSWRQVVYHPS</sequence>
<dbReference type="GeneID" id="41963660"/>
<accession>A0A6P8AU53</accession>
<gene>
    <name evidence="3" type="ORF">PgNI_08760</name>
</gene>
<protein>
    <submittedName>
        <fullName evidence="3">Uncharacterized protein</fullName>
    </submittedName>
</protein>
<keyword evidence="1" id="KW-1133">Transmembrane helix</keyword>
<reference evidence="3" key="2">
    <citation type="submission" date="2019-10" db="EMBL/GenBank/DDBJ databases">
        <authorList>
            <consortium name="NCBI Genome Project"/>
        </authorList>
    </citation>
    <scope>NUCLEOTIDE SEQUENCE</scope>
    <source>
        <strain evidence="3">NI907</strain>
    </source>
</reference>
<dbReference type="AlphaFoldDB" id="A0A6P8AU53"/>
<keyword evidence="2" id="KW-1185">Reference proteome</keyword>
<reference evidence="3" key="3">
    <citation type="submission" date="2025-08" db="UniProtKB">
        <authorList>
            <consortium name="RefSeq"/>
        </authorList>
    </citation>
    <scope>IDENTIFICATION</scope>
    <source>
        <strain evidence="3">NI907</strain>
    </source>
</reference>
<proteinExistence type="predicted"/>
<feature type="transmembrane region" description="Helical" evidence="1">
    <location>
        <begin position="6"/>
        <end position="29"/>
    </location>
</feature>
<keyword evidence="1" id="KW-0812">Transmembrane</keyword>
<reference evidence="2 3" key="1">
    <citation type="journal article" date="2019" name="Mol. Biol. Evol.">
        <title>Blast fungal genomes show frequent chromosomal changes, gene gains and losses, and effector gene turnover.</title>
        <authorList>
            <person name="Gomez Luciano L.B."/>
            <person name="Jason Tsai I."/>
            <person name="Chuma I."/>
            <person name="Tosa Y."/>
            <person name="Chen Y.H."/>
            <person name="Li J.Y."/>
            <person name="Li M.Y."/>
            <person name="Jade Lu M.Y."/>
            <person name="Nakayashiki H."/>
            <person name="Li W.H."/>
        </authorList>
    </citation>
    <scope>NUCLEOTIDE SEQUENCE [LARGE SCALE GENOMIC DNA]</scope>
    <source>
        <strain evidence="2 3">NI907</strain>
    </source>
</reference>
<evidence type="ECO:0000256" key="1">
    <source>
        <dbReference type="SAM" id="Phobius"/>
    </source>
</evidence>
<evidence type="ECO:0000313" key="2">
    <source>
        <dbReference type="Proteomes" id="UP000515153"/>
    </source>
</evidence>
<name>A0A6P8AU53_PYRGI</name>
<dbReference type="Proteomes" id="UP000515153">
    <property type="component" value="Chromosome V"/>
</dbReference>
<keyword evidence="1" id="KW-0472">Membrane</keyword>
<evidence type="ECO:0000313" key="3">
    <source>
        <dbReference type="RefSeq" id="XP_030978394.1"/>
    </source>
</evidence>
<dbReference type="KEGG" id="pgri:PgNI_08760"/>
<dbReference type="RefSeq" id="XP_030978394.1">
    <property type="nucleotide sequence ID" value="XM_031128752.1"/>
</dbReference>